<feature type="domain" description="Acyl-CoA dehydrogenase/oxidase N-terminal" evidence="9">
    <location>
        <begin position="19"/>
        <end position="127"/>
    </location>
</feature>
<evidence type="ECO:0000256" key="1">
    <source>
        <dbReference type="ARBA" id="ARBA00001974"/>
    </source>
</evidence>
<organism evidence="10 11">
    <name type="scientific">Marinobacter vinifirmus</name>
    <dbReference type="NCBI Taxonomy" id="355591"/>
    <lineage>
        <taxon>Bacteria</taxon>
        <taxon>Pseudomonadati</taxon>
        <taxon>Pseudomonadota</taxon>
        <taxon>Gammaproteobacteria</taxon>
        <taxon>Pseudomonadales</taxon>
        <taxon>Marinobacteraceae</taxon>
        <taxon>Marinobacter</taxon>
    </lineage>
</organism>
<keyword evidence="3 6" id="KW-0285">Flavoprotein</keyword>
<sequence length="399" mass="44188">MAIETTETRPPEEVPSYMTEERQMIQEVARNFTMNEVLPVANELDPINGEIPMSLRDQMADMGFFGILIPKEYGGLGLGCFEYCLVAEELARGWMSVASIMARGNGAGNGFTDEQKAKYLPRMARGEYLGAFALSEPNAGSDVANLSTRARREGDDWVINGSKMWCTFADGADYLTVMARTDPNVDPNARHKGISAFHIPKERGTLPPGVKGTPVNKIGYRGWKTFELAFDNCRVPADALIGEEGKAFYTIMGKLEIARAHTAARSIGLARGALEDAIKYAHEREQFGKPIANFQAIRFKIADMAAEIEAARQLMYYVASEIDSGRRCDKESSMVKLYAAEMSERVTSEGLQIHAGAGYTTDFAAERYWRDARLTKIFEGTSEIQKRIISDRLLGPVKS</sequence>
<feature type="domain" description="Acyl-CoA oxidase/dehydrogenase middle" evidence="8">
    <location>
        <begin position="131"/>
        <end position="233"/>
    </location>
</feature>
<evidence type="ECO:0000256" key="3">
    <source>
        <dbReference type="ARBA" id="ARBA00022630"/>
    </source>
</evidence>
<evidence type="ECO:0000313" key="11">
    <source>
        <dbReference type="Proteomes" id="UP000319142"/>
    </source>
</evidence>
<dbReference type="RefSeq" id="WP_273134813.1">
    <property type="nucleotide sequence ID" value="NZ_VMRX01000046.1"/>
</dbReference>
<dbReference type="InterPro" id="IPR036250">
    <property type="entry name" value="AcylCo_DH-like_C"/>
</dbReference>
<dbReference type="Pfam" id="PF00441">
    <property type="entry name" value="Acyl-CoA_dh_1"/>
    <property type="match status" value="1"/>
</dbReference>
<dbReference type="Pfam" id="PF02770">
    <property type="entry name" value="Acyl-CoA_dh_M"/>
    <property type="match status" value="1"/>
</dbReference>
<dbReference type="InterPro" id="IPR013786">
    <property type="entry name" value="AcylCoA_DH/ox_N"/>
</dbReference>
<comment type="caution">
    <text evidence="10">The sequence shown here is derived from an EMBL/GenBank/DDBJ whole genome shotgun (WGS) entry which is preliminary data.</text>
</comment>
<keyword evidence="4 6" id="KW-0274">FAD</keyword>
<dbReference type="PIRSF" id="PIRSF016578">
    <property type="entry name" value="HsaA"/>
    <property type="match status" value="1"/>
</dbReference>
<evidence type="ECO:0000259" key="8">
    <source>
        <dbReference type="Pfam" id="PF02770"/>
    </source>
</evidence>
<name>A0A558B3Q4_9GAMM</name>
<dbReference type="InterPro" id="IPR009075">
    <property type="entry name" value="AcylCo_DH/oxidase_C"/>
</dbReference>
<dbReference type="InterPro" id="IPR046373">
    <property type="entry name" value="Acyl-CoA_Oxase/DH_mid-dom_sf"/>
</dbReference>
<evidence type="ECO:0000256" key="6">
    <source>
        <dbReference type="RuleBase" id="RU362125"/>
    </source>
</evidence>
<dbReference type="FunFam" id="1.20.140.10:FF:000001">
    <property type="entry name" value="Acyl-CoA dehydrogenase"/>
    <property type="match status" value="1"/>
</dbReference>
<accession>A0A558B3Q4</accession>
<feature type="domain" description="Acyl-CoA dehydrogenase/oxidase C-terminal" evidence="7">
    <location>
        <begin position="248"/>
        <end position="394"/>
    </location>
</feature>
<dbReference type="FunFam" id="2.40.110.10:FF:000002">
    <property type="entry name" value="Acyl-CoA dehydrogenase fadE12"/>
    <property type="match status" value="1"/>
</dbReference>
<dbReference type="EMBL" id="VMRX01000046">
    <property type="protein sequence ID" value="TVT31103.1"/>
    <property type="molecule type" value="Genomic_DNA"/>
</dbReference>
<evidence type="ECO:0000256" key="5">
    <source>
        <dbReference type="ARBA" id="ARBA00023002"/>
    </source>
</evidence>
<evidence type="ECO:0000259" key="7">
    <source>
        <dbReference type="Pfam" id="PF00441"/>
    </source>
</evidence>
<dbReference type="SUPFAM" id="SSF56645">
    <property type="entry name" value="Acyl-CoA dehydrogenase NM domain-like"/>
    <property type="match status" value="1"/>
</dbReference>
<dbReference type="InterPro" id="IPR009100">
    <property type="entry name" value="AcylCoA_DH/oxidase_NM_dom_sf"/>
</dbReference>
<evidence type="ECO:0000259" key="9">
    <source>
        <dbReference type="Pfam" id="PF02771"/>
    </source>
</evidence>
<dbReference type="PANTHER" id="PTHR43884:SF12">
    <property type="entry name" value="ISOVALERYL-COA DEHYDROGENASE, MITOCHONDRIAL-RELATED"/>
    <property type="match status" value="1"/>
</dbReference>
<dbReference type="Gene3D" id="1.20.140.10">
    <property type="entry name" value="Butyryl-CoA Dehydrogenase, subunit A, domain 3"/>
    <property type="match status" value="1"/>
</dbReference>
<protein>
    <submittedName>
        <fullName evidence="10">Acyl-CoA dehydrogenase</fullName>
    </submittedName>
</protein>
<dbReference type="InterPro" id="IPR037069">
    <property type="entry name" value="AcylCoA_DH/ox_N_sf"/>
</dbReference>
<dbReference type="SUPFAM" id="SSF47203">
    <property type="entry name" value="Acyl-CoA dehydrogenase C-terminal domain-like"/>
    <property type="match status" value="1"/>
</dbReference>
<dbReference type="Gene3D" id="2.40.110.10">
    <property type="entry name" value="Butyryl-CoA Dehydrogenase, subunit A, domain 2"/>
    <property type="match status" value="1"/>
</dbReference>
<proteinExistence type="inferred from homology"/>
<dbReference type="InterPro" id="IPR006091">
    <property type="entry name" value="Acyl-CoA_Oxase/DH_mid-dom"/>
</dbReference>
<comment type="cofactor">
    <cofactor evidence="1 6">
        <name>FAD</name>
        <dbReference type="ChEBI" id="CHEBI:57692"/>
    </cofactor>
</comment>
<evidence type="ECO:0000256" key="4">
    <source>
        <dbReference type="ARBA" id="ARBA00022827"/>
    </source>
</evidence>
<dbReference type="AlphaFoldDB" id="A0A558B3Q4"/>
<dbReference type="Gene3D" id="1.10.540.10">
    <property type="entry name" value="Acyl-CoA dehydrogenase/oxidase, N-terminal domain"/>
    <property type="match status" value="1"/>
</dbReference>
<evidence type="ECO:0000256" key="2">
    <source>
        <dbReference type="ARBA" id="ARBA00009347"/>
    </source>
</evidence>
<comment type="similarity">
    <text evidence="2 6">Belongs to the acyl-CoA dehydrogenase family.</text>
</comment>
<dbReference type="Proteomes" id="UP000319142">
    <property type="component" value="Unassembled WGS sequence"/>
</dbReference>
<evidence type="ECO:0000313" key="10">
    <source>
        <dbReference type="EMBL" id="TVT31103.1"/>
    </source>
</evidence>
<reference evidence="10 11" key="1">
    <citation type="submission" date="2019-07" db="EMBL/GenBank/DDBJ databases">
        <title>The pathways for chlorine oxyanion respiration interact through the shared metabolite chlorate.</title>
        <authorList>
            <person name="Barnum T.P."/>
            <person name="Cheng Y."/>
            <person name="Hill K.A."/>
            <person name="Lucas L.N."/>
            <person name="Carlson H.K."/>
            <person name="Coates J.D."/>
        </authorList>
    </citation>
    <scope>NUCLEOTIDE SEQUENCE [LARGE SCALE GENOMIC DNA]</scope>
    <source>
        <strain evidence="10">UCB</strain>
    </source>
</reference>
<dbReference type="GO" id="GO:0050660">
    <property type="term" value="F:flavin adenine dinucleotide binding"/>
    <property type="evidence" value="ECO:0007669"/>
    <property type="project" value="InterPro"/>
</dbReference>
<keyword evidence="5 6" id="KW-0560">Oxidoreductase</keyword>
<dbReference type="Pfam" id="PF02771">
    <property type="entry name" value="Acyl-CoA_dh_N"/>
    <property type="match status" value="1"/>
</dbReference>
<dbReference type="GO" id="GO:0003995">
    <property type="term" value="F:acyl-CoA dehydrogenase activity"/>
    <property type="evidence" value="ECO:0007669"/>
    <property type="project" value="TreeGrafter"/>
</dbReference>
<gene>
    <name evidence="10" type="ORF">FHK81_15625</name>
</gene>
<dbReference type="PANTHER" id="PTHR43884">
    <property type="entry name" value="ACYL-COA DEHYDROGENASE"/>
    <property type="match status" value="1"/>
</dbReference>